<dbReference type="Pfam" id="PF11744">
    <property type="entry name" value="ALMT"/>
    <property type="match status" value="1"/>
</dbReference>
<feature type="transmembrane region" description="Helical" evidence="10">
    <location>
        <begin position="80"/>
        <end position="99"/>
    </location>
</feature>
<evidence type="ECO:0000256" key="3">
    <source>
        <dbReference type="ARBA" id="ARBA00022448"/>
    </source>
</evidence>
<dbReference type="EMBL" id="KE619604">
    <property type="protein sequence ID" value="EXC36051.1"/>
    <property type="molecule type" value="Genomic_DNA"/>
</dbReference>
<dbReference type="OrthoDB" id="68611at2759"/>
<evidence type="ECO:0000256" key="1">
    <source>
        <dbReference type="ARBA" id="ARBA00004141"/>
    </source>
</evidence>
<name>W9T1G1_9ROSA</name>
<dbReference type="GO" id="GO:0016020">
    <property type="term" value="C:membrane"/>
    <property type="evidence" value="ECO:0007669"/>
    <property type="project" value="UniProtKB-SubCell"/>
</dbReference>
<dbReference type="GO" id="GO:0015743">
    <property type="term" value="P:malate transport"/>
    <property type="evidence" value="ECO:0007669"/>
    <property type="project" value="InterPro"/>
</dbReference>
<feature type="transmembrane region" description="Helical" evidence="10">
    <location>
        <begin position="137"/>
        <end position="156"/>
    </location>
</feature>
<feature type="transmembrane region" description="Helical" evidence="10">
    <location>
        <begin position="54"/>
        <end position="74"/>
    </location>
</feature>
<keyword evidence="8" id="KW-0407">Ion channel</keyword>
<dbReference type="InterPro" id="IPR020966">
    <property type="entry name" value="ALMT"/>
</dbReference>
<feature type="transmembrane region" description="Helical" evidence="10">
    <location>
        <begin position="111"/>
        <end position="131"/>
    </location>
</feature>
<protein>
    <submittedName>
        <fullName evidence="12">Aluminum-activated malate transporter 2</fullName>
    </submittedName>
</protein>
<evidence type="ECO:0000256" key="11">
    <source>
        <dbReference type="SAM" id="SignalP"/>
    </source>
</evidence>
<keyword evidence="11" id="KW-0732">Signal</keyword>
<dbReference type="STRING" id="981085.W9T1G1"/>
<feature type="transmembrane region" description="Helical" evidence="10">
    <location>
        <begin position="195"/>
        <end position="217"/>
    </location>
</feature>
<dbReference type="eggNOG" id="KOG4711">
    <property type="taxonomic scope" value="Eukaryota"/>
</dbReference>
<evidence type="ECO:0000256" key="2">
    <source>
        <dbReference type="ARBA" id="ARBA00007079"/>
    </source>
</evidence>
<organism evidence="12 13">
    <name type="scientific">Morus notabilis</name>
    <dbReference type="NCBI Taxonomy" id="981085"/>
    <lineage>
        <taxon>Eukaryota</taxon>
        <taxon>Viridiplantae</taxon>
        <taxon>Streptophyta</taxon>
        <taxon>Embryophyta</taxon>
        <taxon>Tracheophyta</taxon>
        <taxon>Spermatophyta</taxon>
        <taxon>Magnoliopsida</taxon>
        <taxon>eudicotyledons</taxon>
        <taxon>Gunneridae</taxon>
        <taxon>Pentapetalae</taxon>
        <taxon>rosids</taxon>
        <taxon>fabids</taxon>
        <taxon>Rosales</taxon>
        <taxon>Moraceae</taxon>
        <taxon>Moreae</taxon>
        <taxon>Morus</taxon>
    </lineage>
</organism>
<comment type="similarity">
    <text evidence="2">Belongs to the aromatic acid exporter (TC 2.A.85) family.</text>
</comment>
<evidence type="ECO:0000256" key="6">
    <source>
        <dbReference type="ARBA" id="ARBA00023065"/>
    </source>
</evidence>
<evidence type="ECO:0000256" key="7">
    <source>
        <dbReference type="ARBA" id="ARBA00023136"/>
    </source>
</evidence>
<accession>W9T1G1</accession>
<evidence type="ECO:0000313" key="12">
    <source>
        <dbReference type="EMBL" id="EXC36051.1"/>
    </source>
</evidence>
<dbReference type="AlphaFoldDB" id="W9T1G1"/>
<comment type="subcellular location">
    <subcellularLocation>
        <location evidence="1">Membrane</location>
        <topology evidence="1">Multi-pass membrane protein</topology>
    </subcellularLocation>
</comment>
<feature type="region of interest" description="Disordered" evidence="9">
    <location>
        <begin position="433"/>
        <end position="462"/>
    </location>
</feature>
<dbReference type="PANTHER" id="PTHR31086">
    <property type="entry name" value="ALUMINUM-ACTIVATED MALATE TRANSPORTER 10"/>
    <property type="match status" value="1"/>
</dbReference>
<keyword evidence="6" id="KW-0406">Ion transport</keyword>
<evidence type="ECO:0000256" key="10">
    <source>
        <dbReference type="SAM" id="Phobius"/>
    </source>
</evidence>
<feature type="signal peptide" evidence="11">
    <location>
        <begin position="1"/>
        <end position="29"/>
    </location>
</feature>
<dbReference type="KEGG" id="mnt:21385061"/>
<evidence type="ECO:0000313" key="13">
    <source>
        <dbReference type="Proteomes" id="UP000030645"/>
    </source>
</evidence>
<proteinExistence type="inferred from homology"/>
<keyword evidence="7 10" id="KW-0472">Membrane</keyword>
<reference evidence="13" key="1">
    <citation type="submission" date="2013-01" db="EMBL/GenBank/DDBJ databases">
        <title>Draft Genome Sequence of a Mulberry Tree, Morus notabilis C.K. Schneid.</title>
        <authorList>
            <person name="He N."/>
            <person name="Zhao S."/>
        </authorList>
    </citation>
    <scope>NUCLEOTIDE SEQUENCE</scope>
</reference>
<evidence type="ECO:0000256" key="8">
    <source>
        <dbReference type="ARBA" id="ARBA00023303"/>
    </source>
</evidence>
<dbReference type="Proteomes" id="UP000030645">
    <property type="component" value="Unassembled WGS sequence"/>
</dbReference>
<gene>
    <name evidence="12" type="ORF">L484_001460</name>
</gene>
<keyword evidence="4 10" id="KW-0812">Transmembrane</keyword>
<keyword evidence="13" id="KW-1185">Reference proteome</keyword>
<evidence type="ECO:0000256" key="4">
    <source>
        <dbReference type="ARBA" id="ARBA00022692"/>
    </source>
</evidence>
<evidence type="ECO:0000256" key="5">
    <source>
        <dbReference type="ARBA" id="ARBA00022989"/>
    </source>
</evidence>
<feature type="transmembrane region" description="Helical" evidence="10">
    <location>
        <begin position="163"/>
        <end position="183"/>
    </location>
</feature>
<keyword evidence="3" id="KW-0813">Transport</keyword>
<feature type="chain" id="PRO_5004932222" evidence="11">
    <location>
        <begin position="30"/>
        <end position="489"/>
    </location>
</feature>
<evidence type="ECO:0000256" key="9">
    <source>
        <dbReference type="SAM" id="MobiDB-lite"/>
    </source>
</evidence>
<dbReference type="GO" id="GO:0034220">
    <property type="term" value="P:monoatomic ion transmembrane transport"/>
    <property type="evidence" value="ECO:0007669"/>
    <property type="project" value="UniProtKB-KW"/>
</dbReference>
<sequence>METARSARNDEKLAAGMFVLAWLWLKNLAENVRAKVSKVANNVKKLGKDDPRRIIHSLKVGVSLSLVSIFYYYQPLYDNFGVSAMWAVMTVVVVFEYTVGATLGKGLNRGLATLLAGALGVGAHHLASLSGDIGEPILLGFFVFLQAATSTFIRFFPKVKARYDYGLLIFILTFSLISVSGFRDDEILEMAHKRLSTILIGGSACVVISILVCPVWAGEDLHNLIALNLEKLGNFLEGFGDEYFNNTAMNEESKDDKAYLQGYKSVLNSKSSEESLANFARWEPGHGRFKFRHPWKQYLKVGTLTRQCAYRIEALHGRLSADKIQTSPEIREQIQEACMKVSSESGKALKELATSVKKMTKPSSANPHLASSKVAAKSLRSLLKSGSWDNIDLLEVIPSVTVASILLDVVNCTEKIAESVNELASLAHFKSTTTMDPKVSPEKSPASGKPDVHDKEDQNPMIDCPNHVVITVTDHSAPTLQEIIGKPQA</sequence>
<keyword evidence="5 10" id="KW-1133">Transmembrane helix</keyword>